<dbReference type="OrthoDB" id="10396800at2759"/>
<evidence type="ECO:0000313" key="2">
    <source>
        <dbReference type="EMBL" id="PON39139.1"/>
    </source>
</evidence>
<feature type="non-terminal residue" evidence="2">
    <location>
        <position position="1"/>
    </location>
</feature>
<feature type="compositionally biased region" description="Basic and acidic residues" evidence="1">
    <location>
        <begin position="85"/>
        <end position="105"/>
    </location>
</feature>
<dbReference type="Proteomes" id="UP000237000">
    <property type="component" value="Unassembled WGS sequence"/>
</dbReference>
<keyword evidence="3" id="KW-1185">Reference proteome</keyword>
<dbReference type="EMBL" id="JXTC01000729">
    <property type="protein sequence ID" value="PON39139.1"/>
    <property type="molecule type" value="Genomic_DNA"/>
</dbReference>
<proteinExistence type="predicted"/>
<organism evidence="2 3">
    <name type="scientific">Trema orientale</name>
    <name type="common">Charcoal tree</name>
    <name type="synonym">Celtis orientalis</name>
    <dbReference type="NCBI Taxonomy" id="63057"/>
    <lineage>
        <taxon>Eukaryota</taxon>
        <taxon>Viridiplantae</taxon>
        <taxon>Streptophyta</taxon>
        <taxon>Embryophyta</taxon>
        <taxon>Tracheophyta</taxon>
        <taxon>Spermatophyta</taxon>
        <taxon>Magnoliopsida</taxon>
        <taxon>eudicotyledons</taxon>
        <taxon>Gunneridae</taxon>
        <taxon>Pentapetalae</taxon>
        <taxon>rosids</taxon>
        <taxon>fabids</taxon>
        <taxon>Rosales</taxon>
        <taxon>Cannabaceae</taxon>
        <taxon>Trema</taxon>
    </lineage>
</organism>
<protein>
    <submittedName>
        <fullName evidence="2">Uncharacterized protein</fullName>
    </submittedName>
</protein>
<comment type="caution">
    <text evidence="2">The sequence shown here is derived from an EMBL/GenBank/DDBJ whole genome shotgun (WGS) entry which is preliminary data.</text>
</comment>
<dbReference type="InParanoid" id="A0A2P5ARG6"/>
<name>A0A2P5ARG6_TREOI</name>
<gene>
    <name evidence="2" type="ORF">TorRG33x02_343540</name>
</gene>
<reference evidence="3" key="1">
    <citation type="submission" date="2016-06" db="EMBL/GenBank/DDBJ databases">
        <title>Parallel loss of symbiosis genes in relatives of nitrogen-fixing non-legume Parasponia.</title>
        <authorList>
            <person name="Van Velzen R."/>
            <person name="Holmer R."/>
            <person name="Bu F."/>
            <person name="Rutten L."/>
            <person name="Van Zeijl A."/>
            <person name="Liu W."/>
            <person name="Santuari L."/>
            <person name="Cao Q."/>
            <person name="Sharma T."/>
            <person name="Shen D."/>
            <person name="Roswanjaya Y."/>
            <person name="Wardhani T."/>
            <person name="Kalhor M.S."/>
            <person name="Jansen J."/>
            <person name="Van den Hoogen J."/>
            <person name="Gungor B."/>
            <person name="Hartog M."/>
            <person name="Hontelez J."/>
            <person name="Verver J."/>
            <person name="Yang W.-C."/>
            <person name="Schijlen E."/>
            <person name="Repin R."/>
            <person name="Schilthuizen M."/>
            <person name="Schranz E."/>
            <person name="Heidstra R."/>
            <person name="Miyata K."/>
            <person name="Fedorova E."/>
            <person name="Kohlen W."/>
            <person name="Bisseling T."/>
            <person name="Smit S."/>
            <person name="Geurts R."/>
        </authorList>
    </citation>
    <scope>NUCLEOTIDE SEQUENCE [LARGE SCALE GENOMIC DNA]</scope>
    <source>
        <strain evidence="3">cv. RG33-2</strain>
    </source>
</reference>
<accession>A0A2P5ARG6</accession>
<evidence type="ECO:0000313" key="3">
    <source>
        <dbReference type="Proteomes" id="UP000237000"/>
    </source>
</evidence>
<feature type="region of interest" description="Disordered" evidence="1">
    <location>
        <begin position="67"/>
        <end position="105"/>
    </location>
</feature>
<feature type="compositionally biased region" description="Acidic residues" evidence="1">
    <location>
        <begin position="73"/>
        <end position="84"/>
    </location>
</feature>
<dbReference type="AlphaFoldDB" id="A0A2P5ARG6"/>
<sequence>QSLQKRVELKNFVRDRVDGQLGRVLYAGESELRRAAAVGSVAAGEGVSDVLEWAAVEGPVAVGESVAGGLDMAGEEEEEGEDSGDGDHRERDWLHRSGVERRMEG</sequence>
<evidence type="ECO:0000256" key="1">
    <source>
        <dbReference type="SAM" id="MobiDB-lite"/>
    </source>
</evidence>